<protein>
    <submittedName>
        <fullName evidence="1">Uncharacterized protein</fullName>
    </submittedName>
</protein>
<dbReference type="Proteomes" id="UP001163603">
    <property type="component" value="Chromosome 14"/>
</dbReference>
<accession>A0ACC0X6Z0</accession>
<evidence type="ECO:0000313" key="1">
    <source>
        <dbReference type="EMBL" id="KAJ0011431.1"/>
    </source>
</evidence>
<sequence length="104" mass="11543">MSLTHNLSSSIISSSSSAFLAPTKINYRPQNVSLQAKRIDVCKCVATPQEEKIVELFLIYSGFGEAYKTKVSRNSNIAKLQAGYLFPEVRSDALSFVLLMTLCY</sequence>
<gene>
    <name evidence="1" type="ORF">Pint_33570</name>
</gene>
<name>A0ACC0X6Z0_9ROSI</name>
<keyword evidence="2" id="KW-1185">Reference proteome</keyword>
<reference evidence="2" key="1">
    <citation type="journal article" date="2023" name="G3 (Bethesda)">
        <title>Genome assembly and association tests identify interacting loci associated with vigor, precocity, and sex in interspecific pistachio rootstocks.</title>
        <authorList>
            <person name="Palmer W."/>
            <person name="Jacygrad E."/>
            <person name="Sagayaradj S."/>
            <person name="Cavanaugh K."/>
            <person name="Han R."/>
            <person name="Bertier L."/>
            <person name="Beede B."/>
            <person name="Kafkas S."/>
            <person name="Golino D."/>
            <person name="Preece J."/>
            <person name="Michelmore R."/>
        </authorList>
    </citation>
    <scope>NUCLEOTIDE SEQUENCE [LARGE SCALE GENOMIC DNA]</scope>
</reference>
<organism evidence="1 2">
    <name type="scientific">Pistacia integerrima</name>
    <dbReference type="NCBI Taxonomy" id="434235"/>
    <lineage>
        <taxon>Eukaryota</taxon>
        <taxon>Viridiplantae</taxon>
        <taxon>Streptophyta</taxon>
        <taxon>Embryophyta</taxon>
        <taxon>Tracheophyta</taxon>
        <taxon>Spermatophyta</taxon>
        <taxon>Magnoliopsida</taxon>
        <taxon>eudicotyledons</taxon>
        <taxon>Gunneridae</taxon>
        <taxon>Pentapetalae</taxon>
        <taxon>rosids</taxon>
        <taxon>malvids</taxon>
        <taxon>Sapindales</taxon>
        <taxon>Anacardiaceae</taxon>
        <taxon>Pistacia</taxon>
    </lineage>
</organism>
<comment type="caution">
    <text evidence="1">The sequence shown here is derived from an EMBL/GenBank/DDBJ whole genome shotgun (WGS) entry which is preliminary data.</text>
</comment>
<evidence type="ECO:0000313" key="2">
    <source>
        <dbReference type="Proteomes" id="UP001163603"/>
    </source>
</evidence>
<dbReference type="EMBL" id="CM047749">
    <property type="protein sequence ID" value="KAJ0011431.1"/>
    <property type="molecule type" value="Genomic_DNA"/>
</dbReference>
<proteinExistence type="predicted"/>